<organism evidence="1 2">
    <name type="scientific">Mythimna loreyi</name>
    <dbReference type="NCBI Taxonomy" id="667449"/>
    <lineage>
        <taxon>Eukaryota</taxon>
        <taxon>Metazoa</taxon>
        <taxon>Ecdysozoa</taxon>
        <taxon>Arthropoda</taxon>
        <taxon>Hexapoda</taxon>
        <taxon>Insecta</taxon>
        <taxon>Pterygota</taxon>
        <taxon>Neoptera</taxon>
        <taxon>Endopterygota</taxon>
        <taxon>Lepidoptera</taxon>
        <taxon>Glossata</taxon>
        <taxon>Ditrysia</taxon>
        <taxon>Noctuoidea</taxon>
        <taxon>Noctuidae</taxon>
        <taxon>Noctuinae</taxon>
        <taxon>Hadenini</taxon>
        <taxon>Mythimna</taxon>
    </lineage>
</organism>
<dbReference type="EMBL" id="CM056795">
    <property type="protein sequence ID" value="KAJ8720699.1"/>
    <property type="molecule type" value="Genomic_DNA"/>
</dbReference>
<proteinExistence type="predicted"/>
<reference evidence="1" key="1">
    <citation type="submission" date="2023-03" db="EMBL/GenBank/DDBJ databases">
        <title>Chromosome-level genomes of two armyworms, Mythimna separata and Mythimna loreyi, provide insights into the biosynthesis and reception of sex pheromones.</title>
        <authorList>
            <person name="Zhao H."/>
        </authorList>
    </citation>
    <scope>NUCLEOTIDE SEQUENCE</scope>
    <source>
        <strain evidence="1">BeijingLab</strain>
    </source>
</reference>
<keyword evidence="2" id="KW-1185">Reference proteome</keyword>
<name>A0ACC2QLW2_9NEOP</name>
<dbReference type="Proteomes" id="UP001231649">
    <property type="component" value="Chromosome 19"/>
</dbReference>
<comment type="caution">
    <text evidence="1">The sequence shown here is derived from an EMBL/GenBank/DDBJ whole genome shotgun (WGS) entry which is preliminary data.</text>
</comment>
<evidence type="ECO:0000313" key="2">
    <source>
        <dbReference type="Proteomes" id="UP001231649"/>
    </source>
</evidence>
<gene>
    <name evidence="1" type="ORF">PYW08_006164</name>
</gene>
<sequence>MVIPPKFDDRTLEFLTSKLKSMPSKAKYCNLSLDEMVLKRHLHYDTRRDEIIGLHNINGEVTSEIASHAWLRGIVVNWKQPIAYSFLGSPKHYEELEQWLDEVILNLSNIGIEVKAIVSDQGSNFNNYAKQVKKVTAEMPYFLFNGKKKLTC</sequence>
<evidence type="ECO:0000313" key="1">
    <source>
        <dbReference type="EMBL" id="KAJ8720699.1"/>
    </source>
</evidence>
<accession>A0ACC2QLW2</accession>
<protein>
    <submittedName>
        <fullName evidence="1">Uncharacterized protein</fullName>
    </submittedName>
</protein>